<dbReference type="InterPro" id="IPR041228">
    <property type="entry name" value="Dynein_C"/>
</dbReference>
<feature type="domain" description="Dynein heavy chain C-terminal" evidence="1">
    <location>
        <begin position="1"/>
        <end position="98"/>
    </location>
</feature>
<evidence type="ECO:0000313" key="2">
    <source>
        <dbReference type="EMBL" id="GCB66999.1"/>
    </source>
</evidence>
<protein>
    <recommendedName>
        <fullName evidence="1">Dynein heavy chain C-terminal domain-containing protein</fullName>
    </recommendedName>
</protein>
<dbReference type="InterPro" id="IPR026983">
    <property type="entry name" value="DHC"/>
</dbReference>
<dbReference type="Gene3D" id="3.10.490.20">
    <property type="match status" value="1"/>
</dbReference>
<feature type="non-terminal residue" evidence="2">
    <location>
        <position position="1"/>
    </location>
</feature>
<comment type="caution">
    <text evidence="2">The sequence shown here is derived from an EMBL/GenBank/DDBJ whole genome shotgun (WGS) entry which is preliminary data.</text>
</comment>
<dbReference type="AlphaFoldDB" id="A0A401P1I7"/>
<dbReference type="GO" id="GO:0030286">
    <property type="term" value="C:dynein complex"/>
    <property type="evidence" value="ECO:0007669"/>
    <property type="project" value="InterPro"/>
</dbReference>
<dbReference type="STRING" id="75743.A0A401P1I7"/>
<keyword evidence="3" id="KW-1185">Reference proteome</keyword>
<reference evidence="2 3" key="1">
    <citation type="journal article" date="2018" name="Nat. Ecol. Evol.">
        <title>Shark genomes provide insights into elasmobranch evolution and the origin of vertebrates.</title>
        <authorList>
            <person name="Hara Y"/>
            <person name="Yamaguchi K"/>
            <person name="Onimaru K"/>
            <person name="Kadota M"/>
            <person name="Koyanagi M"/>
            <person name="Keeley SD"/>
            <person name="Tatsumi K"/>
            <person name="Tanaka K"/>
            <person name="Motone F"/>
            <person name="Kageyama Y"/>
            <person name="Nozu R"/>
            <person name="Adachi N"/>
            <person name="Nishimura O"/>
            <person name="Nakagawa R"/>
            <person name="Tanegashima C"/>
            <person name="Kiyatake I"/>
            <person name="Matsumoto R"/>
            <person name="Murakumo K"/>
            <person name="Nishida K"/>
            <person name="Terakita A"/>
            <person name="Kuratani S"/>
            <person name="Sato K"/>
            <person name="Hyodo S Kuraku.S."/>
        </authorList>
    </citation>
    <scope>NUCLEOTIDE SEQUENCE [LARGE SCALE GENOMIC DNA]</scope>
</reference>
<dbReference type="GO" id="GO:0045505">
    <property type="term" value="F:dynein intermediate chain binding"/>
    <property type="evidence" value="ECO:0007669"/>
    <property type="project" value="InterPro"/>
</dbReference>
<gene>
    <name evidence="2" type="ORF">scyTo_0010178</name>
</gene>
<dbReference type="PANTHER" id="PTHR46961">
    <property type="entry name" value="DYNEIN HEAVY CHAIN 1, AXONEMAL-LIKE PROTEIN"/>
    <property type="match status" value="1"/>
</dbReference>
<dbReference type="Pfam" id="PF18199">
    <property type="entry name" value="Dynein_C"/>
    <property type="match status" value="1"/>
</dbReference>
<organism evidence="2 3">
    <name type="scientific">Scyliorhinus torazame</name>
    <name type="common">Cloudy catshark</name>
    <name type="synonym">Catulus torazame</name>
    <dbReference type="NCBI Taxonomy" id="75743"/>
    <lineage>
        <taxon>Eukaryota</taxon>
        <taxon>Metazoa</taxon>
        <taxon>Chordata</taxon>
        <taxon>Craniata</taxon>
        <taxon>Vertebrata</taxon>
        <taxon>Chondrichthyes</taxon>
        <taxon>Elasmobranchii</taxon>
        <taxon>Galeomorphii</taxon>
        <taxon>Galeoidea</taxon>
        <taxon>Carcharhiniformes</taxon>
        <taxon>Scyliorhinidae</taxon>
        <taxon>Scyliorhinus</taxon>
    </lineage>
</organism>
<dbReference type="OrthoDB" id="10251809at2759"/>
<dbReference type="GO" id="GO:0051959">
    <property type="term" value="F:dynein light intermediate chain binding"/>
    <property type="evidence" value="ECO:0007669"/>
    <property type="project" value="InterPro"/>
</dbReference>
<evidence type="ECO:0000313" key="3">
    <source>
        <dbReference type="Proteomes" id="UP000288216"/>
    </source>
</evidence>
<name>A0A401P1I7_SCYTO</name>
<sequence length="102" mass="11641">VYVRGLFIDGARWDRNLKKLAESKPKILYDTMPVMWLKPCKRSEISPHPVYIAPVYKTSERRGTLSTTGHSTNFVIAMRIPTDQPSEHWIGRGVALLCQLNS</sequence>
<dbReference type="Proteomes" id="UP000288216">
    <property type="component" value="Unassembled WGS sequence"/>
</dbReference>
<accession>A0A401P1I7</accession>
<dbReference type="InterPro" id="IPR043160">
    <property type="entry name" value="Dynein_C_barrel"/>
</dbReference>
<dbReference type="GO" id="GO:0007018">
    <property type="term" value="P:microtubule-based movement"/>
    <property type="evidence" value="ECO:0007669"/>
    <property type="project" value="InterPro"/>
</dbReference>
<dbReference type="FunFam" id="3.10.490.20:FF:000009">
    <property type="entry name" value="Dynein heavy chain 4"/>
    <property type="match status" value="1"/>
</dbReference>
<dbReference type="PANTHER" id="PTHR46961:SF8">
    <property type="entry name" value="DYNEIN AXONEMAL HEAVY CHAIN 7"/>
    <property type="match status" value="1"/>
</dbReference>
<evidence type="ECO:0000259" key="1">
    <source>
        <dbReference type="Pfam" id="PF18199"/>
    </source>
</evidence>
<dbReference type="EMBL" id="BFAA01004338">
    <property type="protein sequence ID" value="GCB66999.1"/>
    <property type="molecule type" value="Genomic_DNA"/>
</dbReference>
<proteinExistence type="predicted"/>
<dbReference type="OMA" id="SIACKTI"/>